<protein>
    <submittedName>
        <fullName evidence="1">Uncharacterized protein</fullName>
    </submittedName>
</protein>
<evidence type="ECO:0000313" key="2">
    <source>
        <dbReference type="Proteomes" id="UP000202831"/>
    </source>
</evidence>
<gene>
    <name evidence="1" type="ORF">SANTOR1_0270</name>
</gene>
<dbReference type="GeneID" id="29061046"/>
<dbReference type="OrthoDB" id="12480at10239"/>
<keyword evidence="2" id="KW-1185">Reference proteome</keyword>
<reference evidence="1 2" key="1">
    <citation type="submission" date="2016-05" db="EMBL/GenBank/DDBJ databases">
        <title>Draft genome sequence of an Enterococcus faecalis siphovirus isolated from raw domestic sewage.</title>
        <authorList>
            <person name="Santiago-Rodriguez T.M."/>
            <person name="Ly M."/>
            <person name="Pride D.T."/>
            <person name="Toranzos G.A."/>
        </authorList>
    </citation>
    <scope>NUCLEOTIDE SEQUENCE [LARGE SCALE GENOMIC DNA]</scope>
</reference>
<dbReference type="RefSeq" id="YP_009284765.1">
    <property type="nucleotide sequence ID" value="NC_031051.1"/>
</dbReference>
<dbReference type="KEGG" id="vg:29061046"/>
<evidence type="ECO:0000313" key="1">
    <source>
        <dbReference type="EMBL" id="ANT41033.1"/>
    </source>
</evidence>
<dbReference type="EMBL" id="KX284704">
    <property type="protein sequence ID" value="ANT41033.1"/>
    <property type="molecule type" value="Genomic_DNA"/>
</dbReference>
<proteinExistence type="predicted"/>
<organism evidence="1 2">
    <name type="scientific">Enterococcus phage SANTOR1</name>
    <dbReference type="NCBI Taxonomy" id="1871692"/>
    <lineage>
        <taxon>Viruses</taxon>
        <taxon>Duplodnaviria</taxon>
        <taxon>Heunggongvirae</taxon>
        <taxon>Uroviricota</taxon>
        <taxon>Caudoviricetes</taxon>
        <taxon>Efquatrovirus</taxon>
        <taxon>Efquatrovirus SANTOR1</taxon>
    </lineage>
</organism>
<dbReference type="Proteomes" id="UP000202831">
    <property type="component" value="Segment"/>
</dbReference>
<name>A0A1B1PA49_9CAUD</name>
<sequence>MIDYKDLKMKCTKADPQEPFFTEGKEYDIIKNACGYGIMDNDGEVPEYGTTPFELEQYLNEFWDSNFKIVNIDERTKIRKTFQRTLIQYNMDIGHLSGHLIGKPSNVISAQIAMLKVKREAIQELYDEVFKGGNE</sequence>
<accession>A0A1B1PA49</accession>